<comment type="caution">
    <text evidence="10">The sequence shown here is derived from an EMBL/GenBank/DDBJ whole genome shotgun (WGS) entry which is preliminary data.</text>
</comment>
<keyword evidence="3 9" id="KW-0813">Transport</keyword>
<accession>A0A830HLD3</accession>
<gene>
    <name evidence="10" type="ORF">PPROV_000695700</name>
</gene>
<protein>
    <recommendedName>
        <fullName evidence="9">Nuclear pore complex protein Nup85</fullName>
    </recommendedName>
</protein>
<dbReference type="GO" id="GO:0006406">
    <property type="term" value="P:mRNA export from nucleus"/>
    <property type="evidence" value="ECO:0007669"/>
    <property type="project" value="TreeGrafter"/>
</dbReference>
<dbReference type="GO" id="GO:0045893">
    <property type="term" value="P:positive regulation of DNA-templated transcription"/>
    <property type="evidence" value="ECO:0007669"/>
    <property type="project" value="TreeGrafter"/>
</dbReference>
<dbReference type="PANTHER" id="PTHR13373:SF21">
    <property type="entry name" value="NUCLEAR PORE COMPLEX PROTEIN NUP85"/>
    <property type="match status" value="1"/>
</dbReference>
<dbReference type="GO" id="GO:0031965">
    <property type="term" value="C:nuclear membrane"/>
    <property type="evidence" value="ECO:0007669"/>
    <property type="project" value="UniProtKB-UniRule"/>
</dbReference>
<dbReference type="InterPro" id="IPR011502">
    <property type="entry name" value="Nucleoporin_Nup85"/>
</dbReference>
<dbReference type="GO" id="GO:0031080">
    <property type="term" value="C:nuclear pore outer ring"/>
    <property type="evidence" value="ECO:0007669"/>
    <property type="project" value="TreeGrafter"/>
</dbReference>
<evidence type="ECO:0000256" key="9">
    <source>
        <dbReference type="RuleBase" id="RU365073"/>
    </source>
</evidence>
<keyword evidence="8 9" id="KW-0539">Nucleus</keyword>
<name>A0A830HLD3_9CHLO</name>
<evidence type="ECO:0000256" key="8">
    <source>
        <dbReference type="ARBA" id="ARBA00023242"/>
    </source>
</evidence>
<dbReference type="GO" id="GO:0017056">
    <property type="term" value="F:structural constituent of nuclear pore"/>
    <property type="evidence" value="ECO:0007669"/>
    <property type="project" value="TreeGrafter"/>
</dbReference>
<proteinExistence type="inferred from homology"/>
<organism evidence="10 11">
    <name type="scientific">Pycnococcus provasolii</name>
    <dbReference type="NCBI Taxonomy" id="41880"/>
    <lineage>
        <taxon>Eukaryota</taxon>
        <taxon>Viridiplantae</taxon>
        <taxon>Chlorophyta</taxon>
        <taxon>Pseudoscourfieldiophyceae</taxon>
        <taxon>Pseudoscourfieldiales</taxon>
        <taxon>Pycnococcaceae</taxon>
        <taxon>Pycnococcus</taxon>
    </lineage>
</organism>
<dbReference type="AlphaFoldDB" id="A0A830HLD3"/>
<evidence type="ECO:0000256" key="1">
    <source>
        <dbReference type="ARBA" id="ARBA00004567"/>
    </source>
</evidence>
<comment type="subunit">
    <text evidence="9">Component of the nuclear pore complex (NPC).</text>
</comment>
<sequence length="439" mass="47344">MAAPTRTSVSWHALGGDSLQVAGNDEPTVWSRLTSHDRSLATDSLTVLRSLASQGPVTFASSMLSVLRAPLLDDVPSHVESLALDASSVDIEVRRMAWDMLRMFFVEQGEVNLTEWHARACGAFLDSDASTAARYLARDVPSLRSHAQPELTSPFWPAIATLAAVGLTQSAADVLGLHSSWRHADGPSDALEAVALLLRQRPRDDALPNAKAQWTNEARRLLDATDVWATCRHSSDVGGLQILLLVLAGDDATLSSVTGTWVELLIARIVHARSPARSLPSRLQLRQLAESCVAEKPPSEEDSTLALAYELLVCCCDNDAPGAVRACSHDESLGPWFLAHALEMLPSGSDHLPNLGCDQREYYRLQYACALLPHIATRPVALRYLAMCPTYGPCVLDAVVERLGSNGGDGEHLDVLPTILLAENLGLKRASAAATSRLM</sequence>
<comment type="function">
    <text evidence="9">Functions as a component of the nuclear pore complex (NPC).</text>
</comment>
<dbReference type="GO" id="GO:0006606">
    <property type="term" value="P:protein import into nucleus"/>
    <property type="evidence" value="ECO:0007669"/>
    <property type="project" value="TreeGrafter"/>
</dbReference>
<dbReference type="EMBL" id="BNJQ01000019">
    <property type="protein sequence ID" value="GHP08216.1"/>
    <property type="molecule type" value="Genomic_DNA"/>
</dbReference>
<evidence type="ECO:0000313" key="11">
    <source>
        <dbReference type="Proteomes" id="UP000660262"/>
    </source>
</evidence>
<comment type="similarity">
    <text evidence="2 9">Belongs to the nucleoporin Nup85 family.</text>
</comment>
<dbReference type="PANTHER" id="PTHR13373">
    <property type="entry name" value="FROUNT PROTEIN-RELATED"/>
    <property type="match status" value="1"/>
</dbReference>
<reference evidence="10" key="1">
    <citation type="submission" date="2020-10" db="EMBL/GenBank/DDBJ databases">
        <title>Unveiling of a novel bifunctional photoreceptor, Dualchrome1, isolated from a cosmopolitan green alga.</title>
        <authorList>
            <person name="Suzuki S."/>
            <person name="Kawachi M."/>
        </authorList>
    </citation>
    <scope>NUCLEOTIDE SEQUENCE</scope>
    <source>
        <strain evidence="10">NIES 2893</strain>
    </source>
</reference>
<keyword evidence="11" id="KW-1185">Reference proteome</keyword>
<dbReference type="Pfam" id="PF07575">
    <property type="entry name" value="Nucleopor_Nup85"/>
    <property type="match status" value="1"/>
</dbReference>
<evidence type="ECO:0000256" key="7">
    <source>
        <dbReference type="ARBA" id="ARBA00023132"/>
    </source>
</evidence>
<evidence type="ECO:0000256" key="6">
    <source>
        <dbReference type="ARBA" id="ARBA00023010"/>
    </source>
</evidence>
<evidence type="ECO:0000256" key="2">
    <source>
        <dbReference type="ARBA" id="ARBA00005573"/>
    </source>
</evidence>
<dbReference type="Proteomes" id="UP000660262">
    <property type="component" value="Unassembled WGS sequence"/>
</dbReference>
<keyword evidence="4 9" id="KW-0509">mRNA transport</keyword>
<dbReference type="OrthoDB" id="17644at2759"/>
<keyword evidence="7 9" id="KW-0906">Nuclear pore complex</keyword>
<keyword evidence="9" id="KW-0472">Membrane</keyword>
<keyword evidence="5 9" id="KW-0653">Protein transport</keyword>
<evidence type="ECO:0000256" key="4">
    <source>
        <dbReference type="ARBA" id="ARBA00022816"/>
    </source>
</evidence>
<evidence type="ECO:0000313" key="10">
    <source>
        <dbReference type="EMBL" id="GHP08216.1"/>
    </source>
</evidence>
<evidence type="ECO:0000256" key="3">
    <source>
        <dbReference type="ARBA" id="ARBA00022448"/>
    </source>
</evidence>
<comment type="subcellular location">
    <subcellularLocation>
        <location evidence="1 9">Nucleus</location>
        <location evidence="1 9">Nuclear pore complex</location>
    </subcellularLocation>
</comment>
<keyword evidence="6 9" id="KW-0811">Translocation</keyword>
<evidence type="ECO:0000256" key="5">
    <source>
        <dbReference type="ARBA" id="ARBA00022927"/>
    </source>
</evidence>